<dbReference type="InterPro" id="IPR046336">
    <property type="entry name" value="Lon_prtase_N_sf"/>
</dbReference>
<evidence type="ECO:0000313" key="3">
    <source>
        <dbReference type="Proteomes" id="UP000199437"/>
    </source>
</evidence>
<proteinExistence type="predicted"/>
<organism evidence="2 3">
    <name type="scientific">Roseivirga pacifica</name>
    <dbReference type="NCBI Taxonomy" id="1267423"/>
    <lineage>
        <taxon>Bacteria</taxon>
        <taxon>Pseudomonadati</taxon>
        <taxon>Bacteroidota</taxon>
        <taxon>Cytophagia</taxon>
        <taxon>Cytophagales</taxon>
        <taxon>Roseivirgaceae</taxon>
        <taxon>Roseivirga</taxon>
    </lineage>
</organism>
<dbReference type="EMBL" id="FOIR01000001">
    <property type="protein sequence ID" value="SEV83211.1"/>
    <property type="molecule type" value="Genomic_DNA"/>
</dbReference>
<sequence>MTRFFMHTDYLPFFPLKLVAFPGEQLNLHIFEPRYKQLINECVVEEKTFGIPVFHEKILDYGSEMEVVEVVKQYSGGEMDIFTKCVGAFKMKNFDEKAPGKLYAGGQIERLANVVDHTDGQWTELRTLAKELVQLIHMEKELDIDLMTDSFQLAHKLGLSLEQEYDMLQMPSEAQRQQYMINHMRLAIPIIKEMEGAKERIRMNGHFQHHDPLNF</sequence>
<evidence type="ECO:0000259" key="1">
    <source>
        <dbReference type="SMART" id="SM00464"/>
    </source>
</evidence>
<dbReference type="OrthoDB" id="25394at2"/>
<keyword evidence="3" id="KW-1185">Reference proteome</keyword>
<reference evidence="3" key="1">
    <citation type="submission" date="2016-10" db="EMBL/GenBank/DDBJ databases">
        <authorList>
            <person name="Varghese N."/>
            <person name="Submissions S."/>
        </authorList>
    </citation>
    <scope>NUCLEOTIDE SEQUENCE [LARGE SCALE GENOMIC DNA]</scope>
    <source>
        <strain evidence="3">CGMCC 1.12402</strain>
    </source>
</reference>
<dbReference type="SMART" id="SM00464">
    <property type="entry name" value="LON"/>
    <property type="match status" value="1"/>
</dbReference>
<dbReference type="AlphaFoldDB" id="A0A1I0M778"/>
<name>A0A1I0M778_9BACT</name>
<dbReference type="InterPro" id="IPR003111">
    <property type="entry name" value="Lon_prtase_N"/>
</dbReference>
<accession>A0A1I0M778</accession>
<dbReference type="Gene3D" id="2.30.130.40">
    <property type="entry name" value="LON domain-like"/>
    <property type="match status" value="1"/>
</dbReference>
<feature type="domain" description="Lon N-terminal" evidence="1">
    <location>
        <begin position="10"/>
        <end position="186"/>
    </location>
</feature>
<gene>
    <name evidence="2" type="ORF">SAMN05216290_0054</name>
</gene>
<protein>
    <recommendedName>
        <fullName evidence="1">Lon N-terminal domain-containing protein</fullName>
    </recommendedName>
</protein>
<dbReference type="Pfam" id="PF02190">
    <property type="entry name" value="LON_substr_bdg"/>
    <property type="match status" value="1"/>
</dbReference>
<dbReference type="Proteomes" id="UP000199437">
    <property type="component" value="Unassembled WGS sequence"/>
</dbReference>
<evidence type="ECO:0000313" key="2">
    <source>
        <dbReference type="EMBL" id="SEV83211.1"/>
    </source>
</evidence>
<dbReference type="SUPFAM" id="SSF88697">
    <property type="entry name" value="PUA domain-like"/>
    <property type="match status" value="1"/>
</dbReference>
<dbReference type="InterPro" id="IPR015947">
    <property type="entry name" value="PUA-like_sf"/>
</dbReference>
<dbReference type="STRING" id="1267423.SAMN05216290_0054"/>